<name>A0A3P7MTF5_DIBLA</name>
<feature type="region of interest" description="Disordered" evidence="1">
    <location>
        <begin position="176"/>
        <end position="200"/>
    </location>
</feature>
<keyword evidence="3" id="KW-1185">Reference proteome</keyword>
<sequence length="200" mass="21941">MRSYSTPTSSCIRTNVVPAAINSSSSKQEAWGQAHREATIYDPNSMSISAICVMLVGMASQRGAERIIKEILLRDALTEATIHDPSSVPRASDARYPRNMRTIPPTTLRPPSTTGHGHQDRESLDHQQSAHGDMTTAAGHAMSQETEELFKEDKQGSSLSSHSVMARYLSRAIHANAVDEFPSPESVVLSFKPRNRNGQR</sequence>
<accession>A0A3P7MTF5</accession>
<protein>
    <submittedName>
        <fullName evidence="2">Uncharacterized protein</fullName>
    </submittedName>
</protein>
<reference evidence="2 3" key="1">
    <citation type="submission" date="2018-11" db="EMBL/GenBank/DDBJ databases">
        <authorList>
            <consortium name="Pathogen Informatics"/>
        </authorList>
    </citation>
    <scope>NUCLEOTIDE SEQUENCE [LARGE SCALE GENOMIC DNA]</scope>
</reference>
<evidence type="ECO:0000313" key="2">
    <source>
        <dbReference type="EMBL" id="VDN25838.1"/>
    </source>
</evidence>
<dbReference type="Proteomes" id="UP000281553">
    <property type="component" value="Unassembled WGS sequence"/>
</dbReference>
<proteinExistence type="predicted"/>
<dbReference type="EMBL" id="UYRU01075407">
    <property type="protein sequence ID" value="VDN25838.1"/>
    <property type="molecule type" value="Genomic_DNA"/>
</dbReference>
<organism evidence="2 3">
    <name type="scientific">Dibothriocephalus latus</name>
    <name type="common">Fish tapeworm</name>
    <name type="synonym">Diphyllobothrium latum</name>
    <dbReference type="NCBI Taxonomy" id="60516"/>
    <lineage>
        <taxon>Eukaryota</taxon>
        <taxon>Metazoa</taxon>
        <taxon>Spiralia</taxon>
        <taxon>Lophotrochozoa</taxon>
        <taxon>Platyhelminthes</taxon>
        <taxon>Cestoda</taxon>
        <taxon>Eucestoda</taxon>
        <taxon>Diphyllobothriidea</taxon>
        <taxon>Diphyllobothriidae</taxon>
        <taxon>Dibothriocephalus</taxon>
    </lineage>
</organism>
<gene>
    <name evidence="2" type="ORF">DILT_LOCUS14698</name>
</gene>
<evidence type="ECO:0000256" key="1">
    <source>
        <dbReference type="SAM" id="MobiDB-lite"/>
    </source>
</evidence>
<feature type="region of interest" description="Disordered" evidence="1">
    <location>
        <begin position="84"/>
        <end position="161"/>
    </location>
</feature>
<dbReference type="AlphaFoldDB" id="A0A3P7MTF5"/>
<evidence type="ECO:0000313" key="3">
    <source>
        <dbReference type="Proteomes" id="UP000281553"/>
    </source>
</evidence>